<dbReference type="EMBL" id="JAHUTI010012277">
    <property type="protein sequence ID" value="MED6236570.1"/>
    <property type="molecule type" value="Genomic_DNA"/>
</dbReference>
<reference evidence="2 3" key="1">
    <citation type="submission" date="2021-07" db="EMBL/GenBank/DDBJ databases">
        <authorList>
            <person name="Palmer J.M."/>
        </authorList>
    </citation>
    <scope>NUCLEOTIDE SEQUENCE [LARGE SCALE GENOMIC DNA]</scope>
    <source>
        <strain evidence="2 3">AT_MEX2019</strain>
        <tissue evidence="2">Muscle</tissue>
    </source>
</reference>
<keyword evidence="3" id="KW-1185">Reference proteome</keyword>
<dbReference type="Proteomes" id="UP001345963">
    <property type="component" value="Unassembled WGS sequence"/>
</dbReference>
<evidence type="ECO:0000313" key="3">
    <source>
        <dbReference type="Proteomes" id="UP001345963"/>
    </source>
</evidence>
<proteinExistence type="predicted"/>
<feature type="region of interest" description="Disordered" evidence="1">
    <location>
        <begin position="32"/>
        <end position="64"/>
    </location>
</feature>
<organism evidence="2 3">
    <name type="scientific">Ataeniobius toweri</name>
    <dbReference type="NCBI Taxonomy" id="208326"/>
    <lineage>
        <taxon>Eukaryota</taxon>
        <taxon>Metazoa</taxon>
        <taxon>Chordata</taxon>
        <taxon>Craniata</taxon>
        <taxon>Vertebrata</taxon>
        <taxon>Euteleostomi</taxon>
        <taxon>Actinopterygii</taxon>
        <taxon>Neopterygii</taxon>
        <taxon>Teleostei</taxon>
        <taxon>Neoteleostei</taxon>
        <taxon>Acanthomorphata</taxon>
        <taxon>Ovalentaria</taxon>
        <taxon>Atherinomorphae</taxon>
        <taxon>Cyprinodontiformes</taxon>
        <taxon>Goodeidae</taxon>
        <taxon>Ataeniobius</taxon>
    </lineage>
</organism>
<evidence type="ECO:0000313" key="2">
    <source>
        <dbReference type="EMBL" id="MED6236570.1"/>
    </source>
</evidence>
<evidence type="ECO:0000256" key="1">
    <source>
        <dbReference type="SAM" id="MobiDB-lite"/>
    </source>
</evidence>
<protein>
    <submittedName>
        <fullName evidence="2">Uncharacterized protein</fullName>
    </submittedName>
</protein>
<name>A0ABU7AFC5_9TELE</name>
<sequence>MVHPIPAYRLKIKLCKPVVKSSKNCPLRSGSYPPFQHSAAKPTSSSCHRKHRRGAASSRQTIEEEASMSTAAAAAAAFPTPSSATALSPRLAVDAVFFHILLLS</sequence>
<accession>A0ABU7AFC5</accession>
<comment type="caution">
    <text evidence="2">The sequence shown here is derived from an EMBL/GenBank/DDBJ whole genome shotgun (WGS) entry which is preliminary data.</text>
</comment>
<gene>
    <name evidence="2" type="ORF">ATANTOWER_011192</name>
</gene>